<feature type="compositionally biased region" description="Low complexity" evidence="1">
    <location>
        <begin position="91"/>
        <end position="105"/>
    </location>
</feature>
<reference evidence="3 4" key="1">
    <citation type="submission" date="2018-07" db="EMBL/GenBank/DDBJ databases">
        <title>Genomic Encyclopedia of Type Strains, Phase IV (KMG-IV): sequencing the most valuable type-strain genomes for metagenomic binning, comparative biology and taxonomic classification.</title>
        <authorList>
            <person name="Goeker M."/>
        </authorList>
    </citation>
    <scope>NUCLEOTIDE SEQUENCE [LARGE SCALE GENOMIC DNA]</scope>
    <source>
        <strain evidence="3 4">DSM 21634</strain>
    </source>
</reference>
<evidence type="ECO:0000256" key="2">
    <source>
        <dbReference type="SAM" id="SignalP"/>
    </source>
</evidence>
<feature type="region of interest" description="Disordered" evidence="1">
    <location>
        <begin position="22"/>
        <end position="111"/>
    </location>
</feature>
<keyword evidence="4" id="KW-1185">Reference proteome</keyword>
<dbReference type="Proteomes" id="UP000252884">
    <property type="component" value="Unassembled WGS sequence"/>
</dbReference>
<accession>A0A368XX59</accession>
<keyword evidence="2" id="KW-0732">Signal</keyword>
<dbReference type="EMBL" id="QPJK01000003">
    <property type="protein sequence ID" value="RCW72571.1"/>
    <property type="molecule type" value="Genomic_DNA"/>
</dbReference>
<feature type="chain" id="PRO_5016670133" evidence="2">
    <location>
        <begin position="26"/>
        <end position="111"/>
    </location>
</feature>
<protein>
    <submittedName>
        <fullName evidence="3">Uncharacterized protein</fullName>
    </submittedName>
</protein>
<feature type="signal peptide" evidence="2">
    <location>
        <begin position="1"/>
        <end position="25"/>
    </location>
</feature>
<proteinExistence type="predicted"/>
<organism evidence="3 4">
    <name type="scientific">Pseudorhodoferax soli</name>
    <dbReference type="NCBI Taxonomy" id="545864"/>
    <lineage>
        <taxon>Bacteria</taxon>
        <taxon>Pseudomonadati</taxon>
        <taxon>Pseudomonadota</taxon>
        <taxon>Betaproteobacteria</taxon>
        <taxon>Burkholderiales</taxon>
        <taxon>Comamonadaceae</taxon>
    </lineage>
</organism>
<comment type="caution">
    <text evidence="3">The sequence shown here is derived from an EMBL/GenBank/DDBJ whole genome shotgun (WGS) entry which is preliminary data.</text>
</comment>
<evidence type="ECO:0000313" key="3">
    <source>
        <dbReference type="EMBL" id="RCW72571.1"/>
    </source>
</evidence>
<dbReference type="RefSeq" id="WP_170168165.1">
    <property type="nucleotide sequence ID" value="NZ_QPJK01000003.1"/>
</dbReference>
<name>A0A368XX59_9BURK</name>
<dbReference type="AlphaFoldDB" id="A0A368XX59"/>
<evidence type="ECO:0000313" key="4">
    <source>
        <dbReference type="Proteomes" id="UP000252884"/>
    </source>
</evidence>
<evidence type="ECO:0000256" key="1">
    <source>
        <dbReference type="SAM" id="MobiDB-lite"/>
    </source>
</evidence>
<sequence length="111" mass="11393">MNTARTTLGLWLLLQLLLGSLHGPAAPAPQGETLATQWRDETARHAHAGARVEAPRAQRPATASADDMLAGTGAPIPQPPDLQAQPASPTPGRAASPALAAYRARAPPPAT</sequence>
<gene>
    <name evidence="3" type="ORF">DES41_103177</name>
</gene>